<comment type="caution">
    <text evidence="1">The sequence shown here is derived from an EMBL/GenBank/DDBJ whole genome shotgun (WGS) entry which is preliminary data.</text>
</comment>
<dbReference type="Proteomes" id="UP000216478">
    <property type="component" value="Unassembled WGS sequence"/>
</dbReference>
<name>A0A256F9Q8_9HYPH</name>
<dbReference type="AlphaFoldDB" id="A0A256F9Q8"/>
<evidence type="ECO:0000313" key="1">
    <source>
        <dbReference type="EMBL" id="OYR11548.1"/>
    </source>
</evidence>
<accession>A0A256F9Q8</accession>
<proteinExistence type="predicted"/>
<reference evidence="1 2" key="1">
    <citation type="submission" date="2017-07" db="EMBL/GenBank/DDBJ databases">
        <title>Phylogenetic study on the rhizospheric bacterium Ochrobactrum sp. A44.</title>
        <authorList>
            <person name="Krzyzanowska D.M."/>
            <person name="Ossowicki A."/>
            <person name="Rajewska M."/>
            <person name="Maciag T."/>
            <person name="Kaczynski Z."/>
            <person name="Czerwicka M."/>
            <person name="Jafra S."/>
        </authorList>
    </citation>
    <scope>NUCLEOTIDE SEQUENCE [LARGE SCALE GENOMIC DNA]</scope>
    <source>
        <strain evidence="1 2">OgA9a</strain>
    </source>
</reference>
<protein>
    <submittedName>
        <fullName evidence="1">Uncharacterized protein</fullName>
    </submittedName>
</protein>
<keyword evidence="2" id="KW-1185">Reference proteome</keyword>
<gene>
    <name evidence="1" type="ORF">CEV33_1651</name>
</gene>
<sequence>MKLQKEDTKQWYISFEEPDQVGVAFGAADSDSNYSCENGQLVSYEIGEKYVIKSFR</sequence>
<dbReference type="EMBL" id="NNRL01000162">
    <property type="protein sequence ID" value="OYR11548.1"/>
    <property type="molecule type" value="Genomic_DNA"/>
</dbReference>
<evidence type="ECO:0000313" key="2">
    <source>
        <dbReference type="Proteomes" id="UP000216478"/>
    </source>
</evidence>
<organism evidence="1 2">
    <name type="scientific">Brucella grignonensis</name>
    <dbReference type="NCBI Taxonomy" id="94627"/>
    <lineage>
        <taxon>Bacteria</taxon>
        <taxon>Pseudomonadati</taxon>
        <taxon>Pseudomonadota</taxon>
        <taxon>Alphaproteobacteria</taxon>
        <taxon>Hyphomicrobiales</taxon>
        <taxon>Brucellaceae</taxon>
        <taxon>Brucella/Ochrobactrum group</taxon>
        <taxon>Brucella</taxon>
    </lineage>
</organism>